<evidence type="ECO:0000313" key="3">
    <source>
        <dbReference type="EMBL" id="CDH59723.1"/>
    </source>
</evidence>
<protein>
    <submittedName>
        <fullName evidence="3">Uncharacterized protein</fullName>
    </submittedName>
</protein>
<keyword evidence="2" id="KW-0732">Signal</keyword>
<dbReference type="EMBL" id="CBTN010000074">
    <property type="protein sequence ID" value="CDH59723.1"/>
    <property type="molecule type" value="Genomic_DNA"/>
</dbReference>
<feature type="compositionally biased region" description="Basic residues" evidence="1">
    <location>
        <begin position="61"/>
        <end position="71"/>
    </location>
</feature>
<reference evidence="3" key="1">
    <citation type="submission" date="2013-08" db="EMBL/GenBank/DDBJ databases">
        <title>Gene expansion shapes genome architecture in the human pathogen Lichtheimia corymbifera: an evolutionary genomics analysis in the ancient terrestrial Mucorales (Mucoromycotina).</title>
        <authorList>
            <person name="Schwartze V.U."/>
            <person name="Winter S."/>
            <person name="Shelest E."/>
            <person name="Marcet-Houben M."/>
            <person name="Horn F."/>
            <person name="Wehner S."/>
            <person name="Hoffmann K."/>
            <person name="Riege K."/>
            <person name="Sammeth M."/>
            <person name="Nowrousian M."/>
            <person name="Valiante V."/>
            <person name="Linde J."/>
            <person name="Jacobsen I.D."/>
            <person name="Marz M."/>
            <person name="Brakhage A.A."/>
            <person name="Gabaldon T."/>
            <person name="Bocker S."/>
            <person name="Voigt K."/>
        </authorList>
    </citation>
    <scope>NUCLEOTIDE SEQUENCE [LARGE SCALE GENOMIC DNA]</scope>
    <source>
        <strain evidence="3">FSU 9682</strain>
    </source>
</reference>
<organism evidence="3 4">
    <name type="scientific">Lichtheimia corymbifera JMRC:FSU:9682</name>
    <dbReference type="NCBI Taxonomy" id="1263082"/>
    <lineage>
        <taxon>Eukaryota</taxon>
        <taxon>Fungi</taxon>
        <taxon>Fungi incertae sedis</taxon>
        <taxon>Mucoromycota</taxon>
        <taxon>Mucoromycotina</taxon>
        <taxon>Mucoromycetes</taxon>
        <taxon>Mucorales</taxon>
        <taxon>Lichtheimiaceae</taxon>
        <taxon>Lichtheimia</taxon>
    </lineage>
</organism>
<evidence type="ECO:0000313" key="4">
    <source>
        <dbReference type="Proteomes" id="UP000027586"/>
    </source>
</evidence>
<dbReference type="VEuPathDB" id="FungiDB:LCOR_10528.1"/>
<name>A0A068SBG0_9FUNG</name>
<feature type="signal peptide" evidence="2">
    <location>
        <begin position="1"/>
        <end position="41"/>
    </location>
</feature>
<proteinExistence type="predicted"/>
<accession>A0A068SBG0</accession>
<gene>
    <name evidence="3" type="ORF">LCOR_10528.1</name>
</gene>
<evidence type="ECO:0000256" key="1">
    <source>
        <dbReference type="SAM" id="MobiDB-lite"/>
    </source>
</evidence>
<sequence length="99" mass="11253">MLLPCTHCNHVIVAGHPYQASSRHLWPLCLLLLLSSPKSHAISFCHSPPQLPPPHSYPRGIKPRHSHHHRSPPLTTERRRMQGIPLRSLGMIMMHIAVF</sequence>
<dbReference type="Proteomes" id="UP000027586">
    <property type="component" value="Unassembled WGS sequence"/>
</dbReference>
<feature type="region of interest" description="Disordered" evidence="1">
    <location>
        <begin position="52"/>
        <end position="77"/>
    </location>
</feature>
<evidence type="ECO:0000256" key="2">
    <source>
        <dbReference type="SAM" id="SignalP"/>
    </source>
</evidence>
<feature type="chain" id="PRO_5001653004" evidence="2">
    <location>
        <begin position="42"/>
        <end position="99"/>
    </location>
</feature>
<dbReference type="AlphaFoldDB" id="A0A068SBG0"/>
<comment type="caution">
    <text evidence="3">The sequence shown here is derived from an EMBL/GenBank/DDBJ whole genome shotgun (WGS) entry which is preliminary data.</text>
</comment>
<keyword evidence="4" id="KW-1185">Reference proteome</keyword>